<dbReference type="InterPro" id="IPR037923">
    <property type="entry name" value="HTH-like"/>
</dbReference>
<evidence type="ECO:0000313" key="5">
    <source>
        <dbReference type="EMBL" id="PTX18257.1"/>
    </source>
</evidence>
<name>A0A2T5YG04_9BACT</name>
<keyword evidence="1" id="KW-0805">Transcription regulation</keyword>
<dbReference type="Gene3D" id="2.60.120.10">
    <property type="entry name" value="Jelly Rolls"/>
    <property type="match status" value="1"/>
</dbReference>
<dbReference type="SMART" id="SM00342">
    <property type="entry name" value="HTH_ARAC"/>
    <property type="match status" value="1"/>
</dbReference>
<evidence type="ECO:0000256" key="1">
    <source>
        <dbReference type="ARBA" id="ARBA00023015"/>
    </source>
</evidence>
<dbReference type="RefSeq" id="WP_245905107.1">
    <property type="nucleotide sequence ID" value="NZ_QBKI01000006.1"/>
</dbReference>
<evidence type="ECO:0000256" key="2">
    <source>
        <dbReference type="ARBA" id="ARBA00023125"/>
    </source>
</evidence>
<dbReference type="Gene3D" id="1.10.10.60">
    <property type="entry name" value="Homeodomain-like"/>
    <property type="match status" value="1"/>
</dbReference>
<dbReference type="SUPFAM" id="SSF46689">
    <property type="entry name" value="Homeodomain-like"/>
    <property type="match status" value="1"/>
</dbReference>
<dbReference type="PROSITE" id="PS01124">
    <property type="entry name" value="HTH_ARAC_FAMILY_2"/>
    <property type="match status" value="1"/>
</dbReference>
<comment type="caution">
    <text evidence="5">The sequence shown here is derived from an EMBL/GenBank/DDBJ whole genome shotgun (WGS) entry which is preliminary data.</text>
</comment>
<dbReference type="Proteomes" id="UP000244225">
    <property type="component" value="Unassembled WGS sequence"/>
</dbReference>
<dbReference type="AlphaFoldDB" id="A0A2T5YG04"/>
<protein>
    <submittedName>
        <fullName evidence="5">AraC-like DNA-binding protein</fullName>
    </submittedName>
</protein>
<evidence type="ECO:0000259" key="4">
    <source>
        <dbReference type="PROSITE" id="PS01124"/>
    </source>
</evidence>
<organism evidence="5 6">
    <name type="scientific">Pontibacter mucosus</name>
    <dbReference type="NCBI Taxonomy" id="1649266"/>
    <lineage>
        <taxon>Bacteria</taxon>
        <taxon>Pseudomonadati</taxon>
        <taxon>Bacteroidota</taxon>
        <taxon>Cytophagia</taxon>
        <taxon>Cytophagales</taxon>
        <taxon>Hymenobacteraceae</taxon>
        <taxon>Pontibacter</taxon>
    </lineage>
</organism>
<dbReference type="PANTHER" id="PTHR43280">
    <property type="entry name" value="ARAC-FAMILY TRANSCRIPTIONAL REGULATOR"/>
    <property type="match status" value="1"/>
</dbReference>
<dbReference type="InterPro" id="IPR018060">
    <property type="entry name" value="HTH_AraC"/>
</dbReference>
<keyword evidence="3" id="KW-0804">Transcription</keyword>
<feature type="domain" description="HTH araC/xylS-type" evidence="4">
    <location>
        <begin position="221"/>
        <end position="319"/>
    </location>
</feature>
<dbReference type="InterPro" id="IPR014710">
    <property type="entry name" value="RmlC-like_jellyroll"/>
</dbReference>
<proteinExistence type="predicted"/>
<dbReference type="SUPFAM" id="SSF51215">
    <property type="entry name" value="Regulatory protein AraC"/>
    <property type="match status" value="1"/>
</dbReference>
<dbReference type="Pfam" id="PF12833">
    <property type="entry name" value="HTH_18"/>
    <property type="match status" value="1"/>
</dbReference>
<dbReference type="EMBL" id="QBKI01000006">
    <property type="protein sequence ID" value="PTX18257.1"/>
    <property type="molecule type" value="Genomic_DNA"/>
</dbReference>
<accession>A0A2T5YG04</accession>
<dbReference type="InterPro" id="IPR009057">
    <property type="entry name" value="Homeodomain-like_sf"/>
</dbReference>
<reference evidence="5 6" key="1">
    <citation type="submission" date="2018-04" db="EMBL/GenBank/DDBJ databases">
        <title>Genomic Encyclopedia of Archaeal and Bacterial Type Strains, Phase II (KMG-II): from individual species to whole genera.</title>
        <authorList>
            <person name="Goeker M."/>
        </authorList>
    </citation>
    <scope>NUCLEOTIDE SEQUENCE [LARGE SCALE GENOMIC DNA]</scope>
    <source>
        <strain evidence="5 6">DSM 100162</strain>
    </source>
</reference>
<keyword evidence="6" id="KW-1185">Reference proteome</keyword>
<sequence>MLYFYARLYLTNKYSTRIVANTAGKPEANMQKEHLPIYQIQDFEALSQKERYFYFSSFATHLEEHQFIREPHKHDFYIIMIVTKGTGNHTIDFREYEVKPGTVFFMTPGQVHSWDLSADADGYVIFFTHGFYSRQYPDRVLYDYPFFNALLSTPVLRLSGDDEQLLRPVLLRLQQEYEDDKPMRGVMLSRYLDILMIELTRLFQPSESIAGGTGRDQTLLQNLERLIDLHYKAHRPVAFYAEHLYVTPKHLNEVCKKKLGKTTKELIQQRLLLEAQRLLVHADLTSSQIAAELGYLDNAYFFRFFKKQLCCTPEQFRAMHQ</sequence>
<dbReference type="GO" id="GO:0043565">
    <property type="term" value="F:sequence-specific DNA binding"/>
    <property type="evidence" value="ECO:0007669"/>
    <property type="project" value="InterPro"/>
</dbReference>
<keyword evidence="2 5" id="KW-0238">DNA-binding</keyword>
<evidence type="ECO:0000256" key="3">
    <source>
        <dbReference type="ARBA" id="ARBA00023163"/>
    </source>
</evidence>
<dbReference type="InterPro" id="IPR003313">
    <property type="entry name" value="AraC-bd"/>
</dbReference>
<dbReference type="GO" id="GO:0003700">
    <property type="term" value="F:DNA-binding transcription factor activity"/>
    <property type="evidence" value="ECO:0007669"/>
    <property type="project" value="InterPro"/>
</dbReference>
<evidence type="ECO:0000313" key="6">
    <source>
        <dbReference type="Proteomes" id="UP000244225"/>
    </source>
</evidence>
<gene>
    <name evidence="5" type="ORF">C8N40_10656</name>
</gene>
<dbReference type="PANTHER" id="PTHR43280:SF32">
    <property type="entry name" value="TRANSCRIPTIONAL REGULATORY PROTEIN"/>
    <property type="match status" value="1"/>
</dbReference>
<dbReference type="Pfam" id="PF02311">
    <property type="entry name" value="AraC_binding"/>
    <property type="match status" value="1"/>
</dbReference>